<name>A0ABR3R4J2_9PLEO</name>
<proteinExistence type="predicted"/>
<feature type="compositionally biased region" description="Basic and acidic residues" evidence="1">
    <location>
        <begin position="88"/>
        <end position="100"/>
    </location>
</feature>
<protein>
    <submittedName>
        <fullName evidence="2">Uncharacterized protein</fullName>
    </submittedName>
</protein>
<organism evidence="2 3">
    <name type="scientific">Nothophoma quercina</name>
    <dbReference type="NCBI Taxonomy" id="749835"/>
    <lineage>
        <taxon>Eukaryota</taxon>
        <taxon>Fungi</taxon>
        <taxon>Dikarya</taxon>
        <taxon>Ascomycota</taxon>
        <taxon>Pezizomycotina</taxon>
        <taxon>Dothideomycetes</taxon>
        <taxon>Pleosporomycetidae</taxon>
        <taxon>Pleosporales</taxon>
        <taxon>Pleosporineae</taxon>
        <taxon>Didymellaceae</taxon>
        <taxon>Nothophoma</taxon>
    </lineage>
</organism>
<accession>A0ABR3R4J2</accession>
<feature type="compositionally biased region" description="Basic and acidic residues" evidence="1">
    <location>
        <begin position="131"/>
        <end position="141"/>
    </location>
</feature>
<dbReference type="EMBL" id="JAKIXB020000020">
    <property type="protein sequence ID" value="KAL1599355.1"/>
    <property type="molecule type" value="Genomic_DNA"/>
</dbReference>
<dbReference type="Proteomes" id="UP001521222">
    <property type="component" value="Unassembled WGS sequence"/>
</dbReference>
<evidence type="ECO:0000256" key="1">
    <source>
        <dbReference type="SAM" id="MobiDB-lite"/>
    </source>
</evidence>
<keyword evidence="3" id="KW-1185">Reference proteome</keyword>
<comment type="caution">
    <text evidence="2">The sequence shown here is derived from an EMBL/GenBank/DDBJ whole genome shotgun (WGS) entry which is preliminary data.</text>
</comment>
<evidence type="ECO:0000313" key="3">
    <source>
        <dbReference type="Proteomes" id="UP001521222"/>
    </source>
</evidence>
<feature type="region of interest" description="Disordered" evidence="1">
    <location>
        <begin position="88"/>
        <end position="170"/>
    </location>
</feature>
<sequence>MVEDSINLLVKNMISGKLDSILWSQVNDPKRLRDGASSIVPTAKQQIQAQVEQNLAELETAEEQDTVGDLPVADPAAYSVHFAYEEHKKAQDRSMTEQRKANAAAKRSGNVFGKIKKAASNVFSPEPENPLDEKLRKEKSQKTKGKNVKPATDIWKNKRGGKNASDSTSG</sequence>
<evidence type="ECO:0000313" key="2">
    <source>
        <dbReference type="EMBL" id="KAL1599355.1"/>
    </source>
</evidence>
<gene>
    <name evidence="2" type="ORF">SLS59_006372</name>
</gene>
<reference evidence="2 3" key="1">
    <citation type="submission" date="2024-02" db="EMBL/GenBank/DDBJ databases">
        <title>De novo assembly and annotation of 12 fungi associated with fruit tree decline syndrome in Ontario, Canada.</title>
        <authorList>
            <person name="Sulman M."/>
            <person name="Ellouze W."/>
            <person name="Ilyukhin E."/>
        </authorList>
    </citation>
    <scope>NUCLEOTIDE SEQUENCE [LARGE SCALE GENOMIC DNA]</scope>
    <source>
        <strain evidence="2 3">M97-236</strain>
    </source>
</reference>